<dbReference type="PANTHER" id="PTHR30213">
    <property type="entry name" value="INNER MEMBRANE PROTEIN YHJD"/>
    <property type="match status" value="1"/>
</dbReference>
<accession>A0A1A8Y225</accession>
<dbReference type="PANTHER" id="PTHR30213:SF0">
    <property type="entry name" value="UPF0761 MEMBRANE PROTEIN YIHY"/>
    <property type="match status" value="1"/>
</dbReference>
<dbReference type="AlphaFoldDB" id="A0A1A8Y225"/>
<feature type="transmembrane region" description="Helical" evidence="6">
    <location>
        <begin position="247"/>
        <end position="270"/>
    </location>
</feature>
<sequence length="272" mass="29828">MRWLLALFRLIFRVVRRFQTEHLTLTSAALSFATLLGLVPMIAVGLGLISHFPFAENVSVALERFLLANLLPDKAGAVIAKYLGQFAHRAGGIPLMGGIALVVTALMQMLTIEHAFNTIWKIKTKRPLYRRLAMHLIALLLGPVAFGVSLALISVVAGVSSGLLDEPVWVSVTFFRVLPFMITAALFSFLYWGVPNRAVSRWHAMSGGVLAALGFVAMQRLFGLYVANFPNYAVMYGAFSAVPIFLAWLYFSWGVILAGALVVAELPYVAQR</sequence>
<evidence type="ECO:0000256" key="2">
    <source>
        <dbReference type="ARBA" id="ARBA00022475"/>
    </source>
</evidence>
<comment type="subcellular location">
    <subcellularLocation>
        <location evidence="1">Cell membrane</location>
        <topology evidence="1">Multi-pass membrane protein</topology>
    </subcellularLocation>
</comment>
<organism evidence="7 8">
    <name type="scientific">Candidatus Propionivibrio aalborgensis</name>
    <dbReference type="NCBI Taxonomy" id="1860101"/>
    <lineage>
        <taxon>Bacteria</taxon>
        <taxon>Pseudomonadati</taxon>
        <taxon>Pseudomonadota</taxon>
        <taxon>Betaproteobacteria</taxon>
        <taxon>Rhodocyclales</taxon>
        <taxon>Rhodocyclaceae</taxon>
        <taxon>Propionivibrio</taxon>
    </lineage>
</organism>
<evidence type="ECO:0000256" key="6">
    <source>
        <dbReference type="SAM" id="Phobius"/>
    </source>
</evidence>
<dbReference type="EMBL" id="FLQY01000387">
    <property type="protein sequence ID" value="SBT10996.1"/>
    <property type="molecule type" value="Genomic_DNA"/>
</dbReference>
<evidence type="ECO:0000256" key="4">
    <source>
        <dbReference type="ARBA" id="ARBA00022989"/>
    </source>
</evidence>
<keyword evidence="5 6" id="KW-0472">Membrane</keyword>
<gene>
    <name evidence="7" type="ORF">PROAA_820012</name>
</gene>
<dbReference type="Proteomes" id="UP000199600">
    <property type="component" value="Unassembled WGS sequence"/>
</dbReference>
<reference evidence="7 8" key="1">
    <citation type="submission" date="2016-06" db="EMBL/GenBank/DDBJ databases">
        <authorList>
            <person name="Kjaerup R.B."/>
            <person name="Dalgaard T.S."/>
            <person name="Juul-Madsen H.R."/>
        </authorList>
    </citation>
    <scope>NUCLEOTIDE SEQUENCE [LARGE SCALE GENOMIC DNA]</scope>
    <source>
        <strain evidence="7">2</strain>
    </source>
</reference>
<keyword evidence="2" id="KW-1003">Cell membrane</keyword>
<protein>
    <submittedName>
        <fullName evidence="7">Exoribonuclease II</fullName>
    </submittedName>
</protein>
<feature type="transmembrane region" description="Helical" evidence="6">
    <location>
        <begin position="168"/>
        <end position="192"/>
    </location>
</feature>
<feature type="transmembrane region" description="Helical" evidence="6">
    <location>
        <begin position="204"/>
        <end position="227"/>
    </location>
</feature>
<name>A0A1A8Y225_9RHOO</name>
<dbReference type="PIRSF" id="PIRSF035875">
    <property type="entry name" value="RNase_BN"/>
    <property type="match status" value="1"/>
</dbReference>
<evidence type="ECO:0000313" key="8">
    <source>
        <dbReference type="Proteomes" id="UP000199600"/>
    </source>
</evidence>
<feature type="transmembrane region" description="Helical" evidence="6">
    <location>
        <begin position="132"/>
        <end position="156"/>
    </location>
</feature>
<dbReference type="GO" id="GO:0005886">
    <property type="term" value="C:plasma membrane"/>
    <property type="evidence" value="ECO:0007669"/>
    <property type="project" value="UniProtKB-SubCell"/>
</dbReference>
<evidence type="ECO:0000256" key="1">
    <source>
        <dbReference type="ARBA" id="ARBA00004651"/>
    </source>
</evidence>
<dbReference type="RefSeq" id="WP_186412545.1">
    <property type="nucleotide sequence ID" value="NZ_FLQY01000387.1"/>
</dbReference>
<keyword evidence="8" id="KW-1185">Reference proteome</keyword>
<keyword evidence="3 6" id="KW-0812">Transmembrane</keyword>
<feature type="transmembrane region" description="Helical" evidence="6">
    <location>
        <begin position="27"/>
        <end position="49"/>
    </location>
</feature>
<dbReference type="NCBIfam" id="TIGR00765">
    <property type="entry name" value="yihY_not_rbn"/>
    <property type="match status" value="1"/>
</dbReference>
<dbReference type="Pfam" id="PF03631">
    <property type="entry name" value="Virul_fac_BrkB"/>
    <property type="match status" value="1"/>
</dbReference>
<evidence type="ECO:0000256" key="5">
    <source>
        <dbReference type="ARBA" id="ARBA00023136"/>
    </source>
</evidence>
<evidence type="ECO:0000313" key="7">
    <source>
        <dbReference type="EMBL" id="SBT10996.1"/>
    </source>
</evidence>
<proteinExistence type="predicted"/>
<keyword evidence="4 6" id="KW-1133">Transmembrane helix</keyword>
<dbReference type="InterPro" id="IPR017039">
    <property type="entry name" value="Virul_fac_BrkB"/>
</dbReference>
<evidence type="ECO:0000256" key="3">
    <source>
        <dbReference type="ARBA" id="ARBA00022692"/>
    </source>
</evidence>
<feature type="transmembrane region" description="Helical" evidence="6">
    <location>
        <begin position="92"/>
        <end position="112"/>
    </location>
</feature>